<name>A0A218ZE19_9HELO</name>
<reference evidence="2 3" key="1">
    <citation type="submission" date="2017-04" db="EMBL/GenBank/DDBJ databases">
        <title>Draft genome sequence of Marssonina coronaria NL1: causal agent of apple blotch.</title>
        <authorList>
            <person name="Cheng Q."/>
        </authorList>
    </citation>
    <scope>NUCLEOTIDE SEQUENCE [LARGE SCALE GENOMIC DNA]</scope>
    <source>
        <strain evidence="2 3">NL1</strain>
    </source>
</reference>
<comment type="caution">
    <text evidence="2">The sequence shown here is derived from an EMBL/GenBank/DDBJ whole genome shotgun (WGS) entry which is preliminary data.</text>
</comment>
<dbReference type="Proteomes" id="UP000242519">
    <property type="component" value="Unassembled WGS sequence"/>
</dbReference>
<evidence type="ECO:0000313" key="2">
    <source>
        <dbReference type="EMBL" id="OWP05416.1"/>
    </source>
</evidence>
<evidence type="ECO:0000256" key="1">
    <source>
        <dbReference type="SAM" id="MobiDB-lite"/>
    </source>
</evidence>
<feature type="region of interest" description="Disordered" evidence="1">
    <location>
        <begin position="1"/>
        <end position="26"/>
    </location>
</feature>
<dbReference type="AlphaFoldDB" id="A0A218ZE19"/>
<keyword evidence="3" id="KW-1185">Reference proteome</keyword>
<dbReference type="EMBL" id="MZNU01000075">
    <property type="protein sequence ID" value="OWP05416.1"/>
    <property type="molecule type" value="Genomic_DNA"/>
</dbReference>
<gene>
    <name evidence="2" type="ORF">B2J93_8359</name>
</gene>
<feature type="compositionally biased region" description="Basic and acidic residues" evidence="1">
    <location>
        <begin position="13"/>
        <end position="26"/>
    </location>
</feature>
<evidence type="ECO:0000313" key="3">
    <source>
        <dbReference type="Proteomes" id="UP000242519"/>
    </source>
</evidence>
<dbReference type="InParanoid" id="A0A218ZE19"/>
<organism evidence="2 3">
    <name type="scientific">Diplocarpon coronariae</name>
    <dbReference type="NCBI Taxonomy" id="2795749"/>
    <lineage>
        <taxon>Eukaryota</taxon>
        <taxon>Fungi</taxon>
        <taxon>Dikarya</taxon>
        <taxon>Ascomycota</taxon>
        <taxon>Pezizomycotina</taxon>
        <taxon>Leotiomycetes</taxon>
        <taxon>Helotiales</taxon>
        <taxon>Drepanopezizaceae</taxon>
        <taxon>Diplocarpon</taxon>
    </lineage>
</organism>
<sequence length="160" mass="18218">MSNTNPPIISRSSSKESEIAAESRDLDRTPLATALTLTTAKLEYFKLKSAQRLKYLEQRDSDRLYHASTKGEAEIEAAEQMALLEVAERERNGVVERRCKEERAKMERYLMKKESEAETSNTSGTKKLILELMAETYRIKRDDAREKLKKDEAGEGAGQE</sequence>
<accession>A0A218ZE19</accession>
<proteinExistence type="predicted"/>
<protein>
    <submittedName>
        <fullName evidence="2">Uncharacterized protein</fullName>
    </submittedName>
</protein>